<dbReference type="EMBL" id="OD000584">
    <property type="protein sequence ID" value="CAD7398269.1"/>
    <property type="molecule type" value="Genomic_DNA"/>
</dbReference>
<sequence>MNIKVLPNVSLDKDHRLLLVADLKSWRRGCQIVKQLKRIRIWKLSQVEERMSFQARVRGALPKDDITEQNRQNFKKCVVEEVEQICTTGAILLCAFFVDIIVWYKAGSINFVDEQVPIQEEELDPIASKTRSETSV</sequence>
<name>A0A7R9GUS9_TIMPO</name>
<reference evidence="1" key="1">
    <citation type="submission" date="2020-11" db="EMBL/GenBank/DDBJ databases">
        <authorList>
            <person name="Tran Van P."/>
        </authorList>
    </citation>
    <scope>NUCLEOTIDE SEQUENCE</scope>
</reference>
<proteinExistence type="predicted"/>
<evidence type="ECO:0000313" key="1">
    <source>
        <dbReference type="EMBL" id="CAD7398269.1"/>
    </source>
</evidence>
<gene>
    <name evidence="1" type="ORF">TPSB3V08_LOCUS1603</name>
</gene>
<protein>
    <submittedName>
        <fullName evidence="1">Uncharacterized protein</fullName>
    </submittedName>
</protein>
<accession>A0A7R9GUS9</accession>
<dbReference type="AlphaFoldDB" id="A0A7R9GUS9"/>
<organism evidence="1">
    <name type="scientific">Timema poppense</name>
    <name type="common">Walking stick</name>
    <dbReference type="NCBI Taxonomy" id="170557"/>
    <lineage>
        <taxon>Eukaryota</taxon>
        <taxon>Metazoa</taxon>
        <taxon>Ecdysozoa</taxon>
        <taxon>Arthropoda</taxon>
        <taxon>Hexapoda</taxon>
        <taxon>Insecta</taxon>
        <taxon>Pterygota</taxon>
        <taxon>Neoptera</taxon>
        <taxon>Polyneoptera</taxon>
        <taxon>Phasmatodea</taxon>
        <taxon>Timematodea</taxon>
        <taxon>Timematoidea</taxon>
        <taxon>Timematidae</taxon>
        <taxon>Timema</taxon>
    </lineage>
</organism>